<feature type="region of interest" description="Disordered" evidence="1">
    <location>
        <begin position="160"/>
        <end position="236"/>
    </location>
</feature>
<evidence type="ECO:0000313" key="3">
    <source>
        <dbReference type="Proteomes" id="UP000000763"/>
    </source>
</evidence>
<feature type="compositionally biased region" description="Low complexity" evidence="1">
    <location>
        <begin position="282"/>
        <end position="305"/>
    </location>
</feature>
<name>Q6AVV9_ORYSJ</name>
<evidence type="ECO:0000313" key="2">
    <source>
        <dbReference type="EMBL" id="AAT85069.1"/>
    </source>
</evidence>
<feature type="region of interest" description="Disordered" evidence="1">
    <location>
        <begin position="282"/>
        <end position="318"/>
    </location>
</feature>
<evidence type="ECO:0000256" key="1">
    <source>
        <dbReference type="SAM" id="MobiDB-lite"/>
    </source>
</evidence>
<organism evidence="2 3">
    <name type="scientific">Oryza sativa subsp. japonica</name>
    <name type="common">Rice</name>
    <dbReference type="NCBI Taxonomy" id="39947"/>
    <lineage>
        <taxon>Eukaryota</taxon>
        <taxon>Viridiplantae</taxon>
        <taxon>Streptophyta</taxon>
        <taxon>Embryophyta</taxon>
        <taxon>Tracheophyta</taxon>
        <taxon>Spermatophyta</taxon>
        <taxon>Magnoliopsida</taxon>
        <taxon>Liliopsida</taxon>
        <taxon>Poales</taxon>
        <taxon>Poaceae</taxon>
        <taxon>BOP clade</taxon>
        <taxon>Oryzoideae</taxon>
        <taxon>Oryzeae</taxon>
        <taxon>Oryzinae</taxon>
        <taxon>Oryza</taxon>
        <taxon>Oryza sativa</taxon>
    </lineage>
</organism>
<keyword evidence="2" id="KW-0238">DNA-binding</keyword>
<feature type="compositionally biased region" description="Basic and acidic residues" evidence="1">
    <location>
        <begin position="43"/>
        <end position="63"/>
    </location>
</feature>
<dbReference type="Proteomes" id="UP000000763">
    <property type="component" value="Chromosome 3"/>
</dbReference>
<sequence>MHAAADGRWAAVRGDAPWAVARGDGRGDGRSPPAACHPVSCGDELRASTRRPGERGGHGLLRIDGDEHAQPAAMYDHAEAPAGHGSCAFSEMLNFPSPRPTGPSATELLASQMNANYRFGFRQAAGGVAGLAGGEGASRLSTKHRTSGVEVAAARFQVKRRGGRRARAGDGWRLGGGRAVPGRAARGSAREGWRRAASRWRPRGRRSSGACGRRARAGDGQRRGTRRSPPPPPFPAALVRATLADRSFRARRPFRARHHTTPVFLSAASASGLVPHRRRLGLRLVPPRAARRSSPSPTPHTSRPRAVAIFPSPRRRPP</sequence>
<gene>
    <name evidence="2" type="primary">OSJNBb0024N19.6</name>
</gene>
<protein>
    <submittedName>
        <fullName evidence="2">Homeodomain protein, putative</fullName>
    </submittedName>
</protein>
<dbReference type="AlphaFoldDB" id="Q6AVV9"/>
<accession>Q6AVV9</accession>
<reference evidence="3" key="1">
    <citation type="journal article" date="2005" name="Nature">
        <title>The map-based sequence of the rice genome.</title>
        <authorList>
            <consortium name="International rice genome sequencing project (IRGSP)"/>
            <person name="Matsumoto T."/>
            <person name="Wu J."/>
            <person name="Kanamori H."/>
            <person name="Katayose Y."/>
            <person name="Fujisawa M."/>
            <person name="Namiki N."/>
            <person name="Mizuno H."/>
            <person name="Yamamoto K."/>
            <person name="Antonio B.A."/>
            <person name="Baba T."/>
            <person name="Sakata K."/>
            <person name="Nagamura Y."/>
            <person name="Aoki H."/>
            <person name="Arikawa K."/>
            <person name="Arita K."/>
            <person name="Bito T."/>
            <person name="Chiden Y."/>
            <person name="Fujitsuka N."/>
            <person name="Fukunaka R."/>
            <person name="Hamada M."/>
            <person name="Harada C."/>
            <person name="Hayashi A."/>
            <person name="Hijishita S."/>
            <person name="Honda M."/>
            <person name="Hosokawa S."/>
            <person name="Ichikawa Y."/>
            <person name="Idonuma A."/>
            <person name="Iijima M."/>
            <person name="Ikeda M."/>
            <person name="Ikeno M."/>
            <person name="Ito K."/>
            <person name="Ito S."/>
            <person name="Ito T."/>
            <person name="Ito Y."/>
            <person name="Ito Y."/>
            <person name="Iwabuchi A."/>
            <person name="Kamiya K."/>
            <person name="Karasawa W."/>
            <person name="Kurita K."/>
            <person name="Katagiri S."/>
            <person name="Kikuta A."/>
            <person name="Kobayashi H."/>
            <person name="Kobayashi N."/>
            <person name="Machita K."/>
            <person name="Maehara T."/>
            <person name="Masukawa M."/>
            <person name="Mizubayashi T."/>
            <person name="Mukai Y."/>
            <person name="Nagasaki H."/>
            <person name="Nagata Y."/>
            <person name="Naito S."/>
            <person name="Nakashima M."/>
            <person name="Nakama Y."/>
            <person name="Nakamichi Y."/>
            <person name="Nakamura M."/>
            <person name="Meguro A."/>
            <person name="Negishi M."/>
            <person name="Ohta I."/>
            <person name="Ohta T."/>
            <person name="Okamoto M."/>
            <person name="Ono N."/>
            <person name="Saji S."/>
            <person name="Sakaguchi M."/>
            <person name="Sakai K."/>
            <person name="Shibata M."/>
            <person name="Shimokawa T."/>
            <person name="Song J."/>
            <person name="Takazaki Y."/>
            <person name="Terasawa K."/>
            <person name="Tsugane M."/>
            <person name="Tsuji K."/>
            <person name="Ueda S."/>
            <person name="Waki K."/>
            <person name="Yamagata H."/>
            <person name="Yamamoto M."/>
            <person name="Yamamoto S."/>
            <person name="Yamane H."/>
            <person name="Yoshiki S."/>
            <person name="Yoshihara R."/>
            <person name="Yukawa K."/>
            <person name="Zhong H."/>
            <person name="Yano M."/>
            <person name="Yuan Q."/>
            <person name="Ouyang S."/>
            <person name="Liu J."/>
            <person name="Jones K.M."/>
            <person name="Gansberger K."/>
            <person name="Moffat K."/>
            <person name="Hill J."/>
            <person name="Bera J."/>
            <person name="Fadrosh D."/>
            <person name="Jin S."/>
            <person name="Johri S."/>
            <person name="Kim M."/>
            <person name="Overton L."/>
            <person name="Reardon M."/>
            <person name="Tsitrin T."/>
            <person name="Vuong H."/>
            <person name="Weaver B."/>
            <person name="Ciecko A."/>
            <person name="Tallon L."/>
            <person name="Jackson J."/>
            <person name="Pai G."/>
            <person name="Aken S.V."/>
            <person name="Utterback T."/>
            <person name="Reidmuller S."/>
            <person name="Feldblyum T."/>
            <person name="Hsiao J."/>
            <person name="Zismann V."/>
            <person name="Iobst S."/>
            <person name="de Vazeille A.R."/>
            <person name="Buell C.R."/>
            <person name="Ying K."/>
            <person name="Li Y."/>
            <person name="Lu T."/>
            <person name="Huang Y."/>
            <person name="Zhao Q."/>
            <person name="Feng Q."/>
            <person name="Zhang L."/>
            <person name="Zhu J."/>
            <person name="Weng Q."/>
            <person name="Mu J."/>
            <person name="Lu Y."/>
            <person name="Fan D."/>
            <person name="Liu Y."/>
            <person name="Guan J."/>
            <person name="Zhang Y."/>
            <person name="Yu S."/>
            <person name="Liu X."/>
            <person name="Zhang Y."/>
            <person name="Hong G."/>
            <person name="Han B."/>
            <person name="Choisne N."/>
            <person name="Demange N."/>
            <person name="Orjeda G."/>
            <person name="Samain S."/>
            <person name="Cattolico L."/>
            <person name="Pelletier E."/>
            <person name="Couloux A."/>
            <person name="Segurens B."/>
            <person name="Wincker P."/>
            <person name="D'Hont A."/>
            <person name="Scarpelli C."/>
            <person name="Weissenbach J."/>
            <person name="Salanoubat M."/>
            <person name="Quetier F."/>
            <person name="Yu Y."/>
            <person name="Kim H.R."/>
            <person name="Rambo T."/>
            <person name="Currie J."/>
            <person name="Collura K."/>
            <person name="Luo M."/>
            <person name="Yang T."/>
            <person name="Ammiraju J.S.S."/>
            <person name="Engler F."/>
            <person name="Soderlund C."/>
            <person name="Wing R.A."/>
            <person name="Palmer L.E."/>
            <person name="de la Bastide M."/>
            <person name="Spiegel L."/>
            <person name="Nascimento L."/>
            <person name="Zutavern T."/>
            <person name="O'Shaughnessy A."/>
            <person name="Dike S."/>
            <person name="Dedhia N."/>
            <person name="Preston R."/>
            <person name="Balija V."/>
            <person name="McCombie W.R."/>
            <person name="Chow T."/>
            <person name="Chen H."/>
            <person name="Chung M."/>
            <person name="Chen C."/>
            <person name="Shaw J."/>
            <person name="Wu H."/>
            <person name="Hsiao K."/>
            <person name="Chao Y."/>
            <person name="Chu M."/>
            <person name="Cheng C."/>
            <person name="Hour A."/>
            <person name="Lee P."/>
            <person name="Lin S."/>
            <person name="Lin Y."/>
            <person name="Liou J."/>
            <person name="Liu S."/>
            <person name="Hsing Y."/>
            <person name="Raghuvanshi S."/>
            <person name="Mohanty A."/>
            <person name="Bharti A.K."/>
            <person name="Gaur A."/>
            <person name="Gupta V."/>
            <person name="Kumar D."/>
            <person name="Ravi V."/>
            <person name="Vij S."/>
            <person name="Kapur A."/>
            <person name="Khurana P."/>
            <person name="Khurana P."/>
            <person name="Khurana J.P."/>
            <person name="Tyagi A.K."/>
            <person name="Gaikwad K."/>
            <person name="Singh A."/>
            <person name="Dalal V."/>
            <person name="Srivastava S."/>
            <person name="Dixit A."/>
            <person name="Pal A.K."/>
            <person name="Ghazi I.A."/>
            <person name="Yadav M."/>
            <person name="Pandit A."/>
            <person name="Bhargava A."/>
            <person name="Sureshbabu K."/>
            <person name="Batra K."/>
            <person name="Sharma T.R."/>
            <person name="Mohapatra T."/>
            <person name="Singh N.K."/>
            <person name="Messing J."/>
            <person name="Nelson A.B."/>
            <person name="Fuks G."/>
            <person name="Kavchok S."/>
            <person name="Keizer G."/>
            <person name="Linton E."/>
            <person name="Llaca V."/>
            <person name="Song R."/>
            <person name="Tanyolac B."/>
            <person name="Young S."/>
            <person name="Ho-Il K."/>
            <person name="Hahn J.H."/>
            <person name="Sangsakoo G."/>
            <person name="Vanavichit A."/>
            <person name="de Mattos Luiz.A.T."/>
            <person name="Zimmer P.D."/>
            <person name="Malone G."/>
            <person name="Dellagostin O."/>
            <person name="de Oliveira A.C."/>
            <person name="Bevan M."/>
            <person name="Bancroft I."/>
            <person name="Minx P."/>
            <person name="Cordum H."/>
            <person name="Wilson R."/>
            <person name="Cheng Z."/>
            <person name="Jin W."/>
            <person name="Jiang J."/>
            <person name="Leong S.A."/>
            <person name="Iwama H."/>
            <person name="Gojobori T."/>
            <person name="Itoh T."/>
            <person name="Niimura Y."/>
            <person name="Fujii Y."/>
            <person name="Habara T."/>
            <person name="Sakai H."/>
            <person name="Sato Y."/>
            <person name="Wilson G."/>
            <person name="Kumar K."/>
            <person name="McCouch S."/>
            <person name="Juretic N."/>
            <person name="Hoen D."/>
            <person name="Wright S."/>
            <person name="Bruskiewich R."/>
            <person name="Bureau T."/>
            <person name="Miyao A."/>
            <person name="Hirochika H."/>
            <person name="Nishikawa T."/>
            <person name="Kadowaki K."/>
            <person name="Sugiura M."/>
            <person name="Burr B."/>
            <person name="Sasaki T."/>
        </authorList>
    </citation>
    <scope>NUCLEOTIDE SEQUENCE [LARGE SCALE GENOMIC DNA]</scope>
    <source>
        <strain evidence="3">cv. Nipponbare</strain>
    </source>
</reference>
<proteinExistence type="predicted"/>
<feature type="compositionally biased region" description="Basic residues" evidence="1">
    <location>
        <begin position="196"/>
        <end position="206"/>
    </location>
</feature>
<keyword evidence="2" id="KW-0371">Homeobox</keyword>
<dbReference type="EMBL" id="AC092779">
    <property type="protein sequence ID" value="AAT85069.1"/>
    <property type="molecule type" value="Genomic_DNA"/>
</dbReference>
<dbReference type="GO" id="GO:0003677">
    <property type="term" value="F:DNA binding"/>
    <property type="evidence" value="ECO:0007669"/>
    <property type="project" value="UniProtKB-KW"/>
</dbReference>
<feature type="region of interest" description="Disordered" evidence="1">
    <location>
        <begin position="21"/>
        <end position="63"/>
    </location>
</feature>
<reference evidence="3" key="2">
    <citation type="journal article" date="2008" name="Nucleic Acids Res.">
        <title>The rice annotation project database (RAP-DB): 2008 update.</title>
        <authorList>
            <consortium name="The rice annotation project (RAP)"/>
        </authorList>
    </citation>
    <scope>GENOME REANNOTATION</scope>
    <source>
        <strain evidence="3">cv. Nipponbare</strain>
    </source>
</reference>